<gene>
    <name evidence="2" type="ORF">ACFQ1U_11090</name>
</gene>
<dbReference type="PROSITE" id="PS51257">
    <property type="entry name" value="PROKAR_LIPOPROTEIN"/>
    <property type="match status" value="1"/>
</dbReference>
<feature type="chain" id="PRO_5045850949" description="Lipoprotein" evidence="1">
    <location>
        <begin position="22"/>
        <end position="275"/>
    </location>
</feature>
<evidence type="ECO:0000313" key="3">
    <source>
        <dbReference type="Proteomes" id="UP001597062"/>
    </source>
</evidence>
<comment type="caution">
    <text evidence="2">The sequence shown here is derived from an EMBL/GenBank/DDBJ whole genome shotgun (WGS) entry which is preliminary data.</text>
</comment>
<reference evidence="3" key="1">
    <citation type="journal article" date="2019" name="Int. J. Syst. Evol. Microbiol.">
        <title>The Global Catalogue of Microorganisms (GCM) 10K type strain sequencing project: providing services to taxonomists for standard genome sequencing and annotation.</title>
        <authorList>
            <consortium name="The Broad Institute Genomics Platform"/>
            <consortium name="The Broad Institute Genome Sequencing Center for Infectious Disease"/>
            <person name="Wu L."/>
            <person name="Ma J."/>
        </authorList>
    </citation>
    <scope>NUCLEOTIDE SEQUENCE [LARGE SCALE GENOMIC DNA]</scope>
    <source>
        <strain evidence="3">CCUG 60527</strain>
    </source>
</reference>
<evidence type="ECO:0000256" key="1">
    <source>
        <dbReference type="SAM" id="SignalP"/>
    </source>
</evidence>
<protein>
    <recommendedName>
        <fullName evidence="4">Lipoprotein</fullName>
    </recommendedName>
</protein>
<keyword evidence="3" id="KW-1185">Reference proteome</keyword>
<proteinExistence type="predicted"/>
<dbReference type="Proteomes" id="UP001597062">
    <property type="component" value="Unassembled WGS sequence"/>
</dbReference>
<organism evidence="2 3">
    <name type="scientific">Tenacibaculum geojense</name>
    <dbReference type="NCBI Taxonomy" id="915352"/>
    <lineage>
        <taxon>Bacteria</taxon>
        <taxon>Pseudomonadati</taxon>
        <taxon>Bacteroidota</taxon>
        <taxon>Flavobacteriia</taxon>
        <taxon>Flavobacteriales</taxon>
        <taxon>Flavobacteriaceae</taxon>
        <taxon>Tenacibaculum</taxon>
    </lineage>
</organism>
<dbReference type="RefSeq" id="WP_386108326.1">
    <property type="nucleotide sequence ID" value="NZ_JBHTJR010000051.1"/>
</dbReference>
<dbReference type="EMBL" id="JBHTJR010000051">
    <property type="protein sequence ID" value="MFD0993751.1"/>
    <property type="molecule type" value="Genomic_DNA"/>
</dbReference>
<feature type="signal peptide" evidence="1">
    <location>
        <begin position="1"/>
        <end position="21"/>
    </location>
</feature>
<accession>A0ABW3JUG7</accession>
<evidence type="ECO:0008006" key="4">
    <source>
        <dbReference type="Google" id="ProtNLM"/>
    </source>
</evidence>
<sequence length="275" mass="30248">MKIKILKISLLSIVGTMLLVACSDNGENLSSDELSNQEIQNSILTDDITSDIDNVLEEDDYDYNLLGRSTSTSSISDCVTRTVVENANSKTITLDFGDSCMSHWGREFSGIIIIEYVQTSEGYSKTISFENFMIEGNAIQGGKSVVKVRENENGNREATHTVDITVIFENGASVTKTGTRVREMIAGADTRERGDDVYSISGNWQYTNVLGTVFTGNIVENLRREFACRFIVSGVTEITKNGVIYSLDFGDGSCDNSAILSNENGDSRVVTLRRF</sequence>
<keyword evidence="1" id="KW-0732">Signal</keyword>
<name>A0ABW3JUG7_9FLAO</name>
<evidence type="ECO:0000313" key="2">
    <source>
        <dbReference type="EMBL" id="MFD0993751.1"/>
    </source>
</evidence>